<accession>A0ABV9E3Q1</accession>
<evidence type="ECO:0000256" key="4">
    <source>
        <dbReference type="ARBA" id="ARBA00022505"/>
    </source>
</evidence>
<evidence type="ECO:0000256" key="3">
    <source>
        <dbReference type="ARBA" id="ARBA00022496"/>
    </source>
</evidence>
<evidence type="ECO:0000256" key="7">
    <source>
        <dbReference type="ARBA" id="ARBA00023004"/>
    </source>
</evidence>
<dbReference type="Pfam" id="PF03459">
    <property type="entry name" value="TOBE"/>
    <property type="match status" value="1"/>
</dbReference>
<sequence length="370" mass="38862">MGEPPVIPTVDPAGPAGPAAAPVALDARVVVRRPAFALEAEVSVAAGEVLALLGPNGAGKSTALRALAGLVPMREGRIELDGRDITTVPTEERPIGMVFQDYLLFRHMSALENVAFGPRCRGAGRAQARRIAAELLERMGLTAHAAARPAALSGGQAQRVALARALAVEPRLLLLDEPLAALDAHTRVTVRAQLRRHLAGFDGATVIVTHDPLEAMVLADRVTVVEDGSVVQTGTPAEVARRPRTNYVARLVGLNLYRGHARGDGDVLVGPPGRETRLVVAGTPRGEVFAAFPPRAVALHRTVPGGTPRNTWRVVIDGVERFGDQVRVHVDGELALSADITPAALADLRLAPGDTVYAAVKAAEVSCYPA</sequence>
<proteinExistence type="predicted"/>
<organism evidence="13 14">
    <name type="scientific">Nocardiopsis mangrovi</name>
    <dbReference type="NCBI Taxonomy" id="1179818"/>
    <lineage>
        <taxon>Bacteria</taxon>
        <taxon>Bacillati</taxon>
        <taxon>Actinomycetota</taxon>
        <taxon>Actinomycetes</taxon>
        <taxon>Streptosporangiales</taxon>
        <taxon>Nocardiopsidaceae</taxon>
        <taxon>Nocardiopsis</taxon>
    </lineage>
</organism>
<dbReference type="PROSITE" id="PS50893">
    <property type="entry name" value="ABC_TRANSPORTER_2"/>
    <property type="match status" value="1"/>
</dbReference>
<reference evidence="14" key="1">
    <citation type="journal article" date="2019" name="Int. J. Syst. Evol. Microbiol.">
        <title>The Global Catalogue of Microorganisms (GCM) 10K type strain sequencing project: providing services to taxonomists for standard genome sequencing and annotation.</title>
        <authorList>
            <consortium name="The Broad Institute Genomics Platform"/>
            <consortium name="The Broad Institute Genome Sequencing Center for Infectious Disease"/>
            <person name="Wu L."/>
            <person name="Ma J."/>
        </authorList>
    </citation>
    <scope>NUCLEOTIDE SEQUENCE [LARGE SCALE GENOMIC DNA]</scope>
    <source>
        <strain evidence="14">XZYJ18</strain>
    </source>
</reference>
<dbReference type="SUPFAM" id="SSF50331">
    <property type="entry name" value="MOP-like"/>
    <property type="match status" value="1"/>
</dbReference>
<dbReference type="Gene3D" id="3.40.50.300">
    <property type="entry name" value="P-loop containing nucleotide triphosphate hydrolases"/>
    <property type="match status" value="1"/>
</dbReference>
<dbReference type="EMBL" id="JBHSFQ010000029">
    <property type="protein sequence ID" value="MFC4564814.1"/>
    <property type="molecule type" value="Genomic_DNA"/>
</dbReference>
<dbReference type="InterPro" id="IPR015853">
    <property type="entry name" value="ABC_transpr_FbpC"/>
</dbReference>
<feature type="domain" description="Mop" evidence="12">
    <location>
        <begin position="305"/>
        <end position="369"/>
    </location>
</feature>
<dbReference type="InterPro" id="IPR017871">
    <property type="entry name" value="ABC_transporter-like_CS"/>
</dbReference>
<dbReference type="InterPro" id="IPR004606">
    <property type="entry name" value="Mop_domain"/>
</dbReference>
<dbReference type="InterPro" id="IPR005116">
    <property type="entry name" value="Transp-assoc_OB_typ1"/>
</dbReference>
<dbReference type="InterPro" id="IPR050093">
    <property type="entry name" value="ABC_SmlMolc_Importer"/>
</dbReference>
<evidence type="ECO:0000313" key="14">
    <source>
        <dbReference type="Proteomes" id="UP001595923"/>
    </source>
</evidence>
<dbReference type="InterPro" id="IPR003593">
    <property type="entry name" value="AAA+_ATPase"/>
</dbReference>
<dbReference type="SUPFAM" id="SSF52540">
    <property type="entry name" value="P-loop containing nucleoside triphosphate hydrolases"/>
    <property type="match status" value="1"/>
</dbReference>
<feature type="domain" description="ABC transporter" evidence="11">
    <location>
        <begin position="22"/>
        <end position="252"/>
    </location>
</feature>
<dbReference type="Gene3D" id="2.40.50.100">
    <property type="match status" value="1"/>
</dbReference>
<evidence type="ECO:0000256" key="8">
    <source>
        <dbReference type="ARBA" id="ARBA00023065"/>
    </source>
</evidence>
<comment type="caution">
    <text evidence="13">The sequence shown here is derived from an EMBL/GenBank/DDBJ whole genome shotgun (WGS) entry which is preliminary data.</text>
</comment>
<keyword evidence="6 13" id="KW-0067">ATP-binding</keyword>
<dbReference type="PROSITE" id="PS00211">
    <property type="entry name" value="ABC_TRANSPORTER_1"/>
    <property type="match status" value="1"/>
</dbReference>
<dbReference type="PROSITE" id="PS51866">
    <property type="entry name" value="MOP"/>
    <property type="match status" value="1"/>
</dbReference>
<evidence type="ECO:0000256" key="2">
    <source>
        <dbReference type="ARBA" id="ARBA00022475"/>
    </source>
</evidence>
<dbReference type="Pfam" id="PF00005">
    <property type="entry name" value="ABC_tran"/>
    <property type="match status" value="1"/>
</dbReference>
<evidence type="ECO:0000256" key="9">
    <source>
        <dbReference type="ARBA" id="ARBA00023136"/>
    </source>
</evidence>
<keyword evidence="5" id="KW-0547">Nucleotide-binding</keyword>
<evidence type="ECO:0000256" key="10">
    <source>
        <dbReference type="PROSITE-ProRule" id="PRU01213"/>
    </source>
</evidence>
<evidence type="ECO:0000256" key="1">
    <source>
        <dbReference type="ARBA" id="ARBA00022448"/>
    </source>
</evidence>
<dbReference type="Proteomes" id="UP001595923">
    <property type="component" value="Unassembled WGS sequence"/>
</dbReference>
<name>A0ABV9E3Q1_9ACTN</name>
<evidence type="ECO:0000259" key="11">
    <source>
        <dbReference type="PROSITE" id="PS50893"/>
    </source>
</evidence>
<keyword evidence="8" id="KW-0406">Ion transport</keyword>
<dbReference type="InterPro" id="IPR008995">
    <property type="entry name" value="Mo/tungstate-bd_C_term_dom"/>
</dbReference>
<dbReference type="CDD" id="cd03259">
    <property type="entry name" value="ABC_Carb_Solutes_like"/>
    <property type="match status" value="1"/>
</dbReference>
<dbReference type="SMART" id="SM00382">
    <property type="entry name" value="AAA"/>
    <property type="match status" value="1"/>
</dbReference>
<evidence type="ECO:0000259" key="12">
    <source>
        <dbReference type="PROSITE" id="PS51866"/>
    </source>
</evidence>
<keyword evidence="9" id="KW-0472">Membrane</keyword>
<dbReference type="InterPro" id="IPR027417">
    <property type="entry name" value="P-loop_NTPase"/>
</dbReference>
<dbReference type="GO" id="GO:0005524">
    <property type="term" value="F:ATP binding"/>
    <property type="evidence" value="ECO:0007669"/>
    <property type="project" value="UniProtKB-KW"/>
</dbReference>
<gene>
    <name evidence="13" type="ORF">ACFO4E_23395</name>
</gene>
<keyword evidence="7" id="KW-0408">Iron</keyword>
<keyword evidence="4 10" id="KW-0500">Molybdenum</keyword>
<keyword evidence="14" id="KW-1185">Reference proteome</keyword>
<evidence type="ECO:0000313" key="13">
    <source>
        <dbReference type="EMBL" id="MFC4564814.1"/>
    </source>
</evidence>
<evidence type="ECO:0000256" key="5">
    <source>
        <dbReference type="ARBA" id="ARBA00022741"/>
    </source>
</evidence>
<dbReference type="InterPro" id="IPR003439">
    <property type="entry name" value="ABC_transporter-like_ATP-bd"/>
</dbReference>
<protein>
    <submittedName>
        <fullName evidence="13">ABC transporter ATP-binding protein</fullName>
    </submittedName>
</protein>
<evidence type="ECO:0000256" key="6">
    <source>
        <dbReference type="ARBA" id="ARBA00022840"/>
    </source>
</evidence>
<keyword evidence="2" id="KW-1003">Cell membrane</keyword>
<dbReference type="PANTHER" id="PTHR42781">
    <property type="entry name" value="SPERMIDINE/PUTRESCINE IMPORT ATP-BINDING PROTEIN POTA"/>
    <property type="match status" value="1"/>
</dbReference>
<dbReference type="PANTHER" id="PTHR42781:SF4">
    <property type="entry name" value="SPERMIDINE_PUTRESCINE IMPORT ATP-BINDING PROTEIN POTA"/>
    <property type="match status" value="1"/>
</dbReference>
<keyword evidence="3" id="KW-0410">Iron transport</keyword>
<keyword evidence="1" id="KW-0813">Transport</keyword>